<dbReference type="HOGENOM" id="CLU_1332184_0_0_1"/>
<dbReference type="InParanoid" id="F4S0Q5"/>
<accession>F4S0Q5</accession>
<gene>
    <name evidence="1" type="ORF">MELLADRAFT_110716</name>
</gene>
<evidence type="ECO:0000313" key="2">
    <source>
        <dbReference type="Proteomes" id="UP000001072"/>
    </source>
</evidence>
<evidence type="ECO:0000313" key="1">
    <source>
        <dbReference type="EMBL" id="EGG01803.1"/>
    </source>
</evidence>
<dbReference type="GeneID" id="18924167"/>
<proteinExistence type="predicted"/>
<dbReference type="KEGG" id="mlr:MELLADRAFT_110716"/>
<sequence>MPPTRSIKNHPTPQQLAWFKGLDARSKTEIFPLPITDKAHPCVKAGIPQCFKCGKLGHMMRCTSRIKSGGAHFNDWRRTRNGLSYSLDKLYMKPEDLAKASLAEAFDGDDNVWTREVMDHLDAVEKHASQSVPDPCKSPESHHNKTFGGKIGDHVVEKHDASKIHPLVSQPDTSVIFLGSITFPDAVASNGSGGKSFFHARLARLAEE</sequence>
<dbReference type="AlphaFoldDB" id="F4S0Q5"/>
<organism evidence="2">
    <name type="scientific">Melampsora larici-populina (strain 98AG31 / pathotype 3-4-7)</name>
    <name type="common">Poplar leaf rust fungus</name>
    <dbReference type="NCBI Taxonomy" id="747676"/>
    <lineage>
        <taxon>Eukaryota</taxon>
        <taxon>Fungi</taxon>
        <taxon>Dikarya</taxon>
        <taxon>Basidiomycota</taxon>
        <taxon>Pucciniomycotina</taxon>
        <taxon>Pucciniomycetes</taxon>
        <taxon>Pucciniales</taxon>
        <taxon>Melampsoraceae</taxon>
        <taxon>Melampsora</taxon>
    </lineage>
</organism>
<dbReference type="RefSeq" id="XP_007414903.1">
    <property type="nucleotide sequence ID" value="XM_007414841.1"/>
</dbReference>
<name>F4S0Q5_MELLP</name>
<dbReference type="EMBL" id="GL883135">
    <property type="protein sequence ID" value="EGG01803.1"/>
    <property type="molecule type" value="Genomic_DNA"/>
</dbReference>
<protein>
    <submittedName>
        <fullName evidence="1">Uncharacterized protein</fullName>
    </submittedName>
</protein>
<reference evidence="2" key="1">
    <citation type="journal article" date="2011" name="Proc. Natl. Acad. Sci. U.S.A.">
        <title>Obligate biotrophy features unraveled by the genomic analysis of rust fungi.</title>
        <authorList>
            <person name="Duplessis S."/>
            <person name="Cuomo C.A."/>
            <person name="Lin Y.-C."/>
            <person name="Aerts A."/>
            <person name="Tisserant E."/>
            <person name="Veneault-Fourrey C."/>
            <person name="Joly D.L."/>
            <person name="Hacquard S."/>
            <person name="Amselem J."/>
            <person name="Cantarel B.L."/>
            <person name="Chiu R."/>
            <person name="Coutinho P.M."/>
            <person name="Feau N."/>
            <person name="Field M."/>
            <person name="Frey P."/>
            <person name="Gelhaye E."/>
            <person name="Goldberg J."/>
            <person name="Grabherr M.G."/>
            <person name="Kodira C.D."/>
            <person name="Kohler A."/>
            <person name="Kuees U."/>
            <person name="Lindquist E.A."/>
            <person name="Lucas S.M."/>
            <person name="Mago R."/>
            <person name="Mauceli E."/>
            <person name="Morin E."/>
            <person name="Murat C."/>
            <person name="Pangilinan J.L."/>
            <person name="Park R."/>
            <person name="Pearson M."/>
            <person name="Quesneville H."/>
            <person name="Rouhier N."/>
            <person name="Sakthikumar S."/>
            <person name="Salamov A.A."/>
            <person name="Schmutz J."/>
            <person name="Selles B."/>
            <person name="Shapiro H."/>
            <person name="Tanguay P."/>
            <person name="Tuskan G.A."/>
            <person name="Henrissat B."/>
            <person name="Van de Peer Y."/>
            <person name="Rouze P."/>
            <person name="Ellis J.G."/>
            <person name="Dodds P.N."/>
            <person name="Schein J.E."/>
            <person name="Zhong S."/>
            <person name="Hamelin R.C."/>
            <person name="Grigoriev I.V."/>
            <person name="Szabo L.J."/>
            <person name="Martin F."/>
        </authorList>
    </citation>
    <scope>NUCLEOTIDE SEQUENCE [LARGE SCALE GENOMIC DNA]</scope>
    <source>
        <strain evidence="2">98AG31 / pathotype 3-4-7</strain>
    </source>
</reference>
<dbReference type="VEuPathDB" id="FungiDB:MELLADRAFT_110716"/>
<keyword evidence="2" id="KW-1185">Reference proteome</keyword>
<dbReference type="Proteomes" id="UP000001072">
    <property type="component" value="Unassembled WGS sequence"/>
</dbReference>